<evidence type="ECO:0000256" key="3">
    <source>
        <dbReference type="ARBA" id="ARBA00044516"/>
    </source>
</evidence>
<feature type="binding site" evidence="6">
    <location>
        <position position="279"/>
    </location>
    <ligand>
        <name>Ca(2+)</name>
        <dbReference type="ChEBI" id="CHEBI:29108"/>
        <label>1</label>
    </ligand>
</feature>
<evidence type="ECO:0000256" key="9">
    <source>
        <dbReference type="SAM" id="MobiDB-lite"/>
    </source>
</evidence>
<organism evidence="10 11">
    <name type="scientific">Zymobacter palmae</name>
    <dbReference type="NCBI Taxonomy" id="33074"/>
    <lineage>
        <taxon>Bacteria</taxon>
        <taxon>Pseudomonadati</taxon>
        <taxon>Pseudomonadota</taxon>
        <taxon>Gammaproteobacteria</taxon>
        <taxon>Oceanospirillales</taxon>
        <taxon>Halomonadaceae</taxon>
        <taxon>Zymobacter group</taxon>
        <taxon>Zymobacter</taxon>
    </lineage>
</organism>
<accession>A0A348HI74</accession>
<evidence type="ECO:0000256" key="7">
    <source>
        <dbReference type="PIRSR" id="PIRSR603469-4"/>
    </source>
</evidence>
<dbReference type="OrthoDB" id="3359526at2"/>
<feature type="region of interest" description="Disordered" evidence="9">
    <location>
        <begin position="453"/>
        <end position="474"/>
    </location>
</feature>
<protein>
    <recommendedName>
        <fullName evidence="3">levansucrase</fullName>
        <ecNumber evidence="3">2.4.1.10</ecNumber>
    </recommendedName>
</protein>
<sequence>MKTKHTKASKTNTTATAYAPSHWTREAAAKIKATAANTIPPFNLAKLKTLMPGWHFWDWWYAMNEQNQVANVGGYTVIVGLARPVDDVESANARMVFFYSKDGLHYTAGGYLFGEKRLFDDCQEWSGSTLLRDDGKLQTFYTVAQGVELNGNWQTRQRFATAIQNVTASDAALVIDVPHYHDLLAEPDGRFYETAEQASLREVRFPTAHSRSFGSDQTENTCFRDILYYKCPRTGRRFGLFEANTGTEVCPAGSIKRAYIGSDRFEPEYEPTIDDLKANGCIGILEFTNDENTFVEFMPPLLTANLVTDEIERINIIDHDGHVYLFCVGHGNKNTLVTHNDDLSNRDYLLGFRGKSLFGPFEPMNGSGVVVQQKSLGAPYAGQEQNQQYVYSWKLVPTAKAGVFDCVGYANYSTNEIGQVVPVKSAAPTLEVRIKGLQSDIVGMKYDVQPVQEAAPQVAPSDAGTPSAGGYGHS</sequence>
<reference evidence="10 11" key="1">
    <citation type="submission" date="2018-09" db="EMBL/GenBank/DDBJ databases">
        <title>Zymobacter palmae IAM14233 (=T109) whole genome analysis.</title>
        <authorList>
            <person name="Yanase H."/>
        </authorList>
    </citation>
    <scope>NUCLEOTIDE SEQUENCE [LARGE SCALE GENOMIC DNA]</scope>
    <source>
        <strain evidence="10 11">IAM14233</strain>
    </source>
</reference>
<feature type="binding site" evidence="6">
    <location>
        <position position="309"/>
    </location>
    <ligand>
        <name>Ca(2+)</name>
        <dbReference type="ChEBI" id="CHEBI:29108"/>
        <label>1</label>
    </ligand>
</feature>
<proteinExistence type="inferred from homology"/>
<feature type="binding site" evidence="5">
    <location>
        <begin position="310"/>
        <end position="312"/>
    </location>
    <ligand>
        <name>substrate</name>
    </ligand>
</feature>
<keyword evidence="6" id="KW-0106">Calcium</keyword>
<feature type="binding site" evidence="5">
    <location>
        <position position="57"/>
    </location>
    <ligand>
        <name>substrate</name>
    </ligand>
</feature>
<evidence type="ECO:0000313" key="11">
    <source>
        <dbReference type="Proteomes" id="UP000267342"/>
    </source>
</evidence>
<gene>
    <name evidence="10" type="ORF">ZBT109_2596</name>
</gene>
<dbReference type="Gene3D" id="2.115.10.20">
    <property type="entry name" value="Glycosyl hydrolase domain, family 43"/>
    <property type="match status" value="1"/>
</dbReference>
<comment type="cofactor">
    <cofactor evidence="6">
        <name>Ca(2+)</name>
        <dbReference type="ChEBI" id="CHEBI:29108"/>
    </cofactor>
</comment>
<dbReference type="STRING" id="1123510.GCA_000620025_01755"/>
<dbReference type="EMBL" id="AP018933">
    <property type="protein sequence ID" value="BBG31326.1"/>
    <property type="molecule type" value="Genomic_DNA"/>
</dbReference>
<feature type="binding site" evidence="5">
    <location>
        <begin position="224"/>
        <end position="225"/>
    </location>
    <ligand>
        <name>substrate</name>
    </ligand>
</feature>
<dbReference type="InterPro" id="IPR003469">
    <property type="entry name" value="Glyco_hydro_68"/>
</dbReference>
<dbReference type="KEGG" id="zpl:ZBT109_2596"/>
<dbReference type="GO" id="GO:0009758">
    <property type="term" value="P:carbohydrate utilization"/>
    <property type="evidence" value="ECO:0007669"/>
    <property type="project" value="InterPro"/>
</dbReference>
<evidence type="ECO:0000256" key="6">
    <source>
        <dbReference type="PIRSR" id="PIRSR603469-3"/>
    </source>
</evidence>
<dbReference type="SUPFAM" id="SSF75005">
    <property type="entry name" value="Arabinanase/levansucrase/invertase"/>
    <property type="match status" value="1"/>
</dbReference>
<dbReference type="GO" id="GO:0050053">
    <property type="term" value="F:levansucrase activity"/>
    <property type="evidence" value="ECO:0007669"/>
    <property type="project" value="UniProtKB-EC"/>
</dbReference>
<dbReference type="AlphaFoldDB" id="A0A348HI74"/>
<name>A0A348HI74_9GAMM</name>
<evidence type="ECO:0000256" key="5">
    <source>
        <dbReference type="PIRSR" id="PIRSR603469-2"/>
    </source>
</evidence>
<dbReference type="EC" id="2.4.1.10" evidence="3"/>
<dbReference type="Proteomes" id="UP000267342">
    <property type="component" value="Chromosome"/>
</dbReference>
<feature type="active site" description="Proton donor/acceptor" evidence="4">
    <location>
        <position position="312"/>
    </location>
</feature>
<evidence type="ECO:0000256" key="1">
    <source>
        <dbReference type="ARBA" id="ARBA00006775"/>
    </source>
</evidence>
<evidence type="ECO:0000256" key="4">
    <source>
        <dbReference type="PIRSR" id="PIRSR603469-1"/>
    </source>
</evidence>
<dbReference type="GO" id="GO:0046872">
    <property type="term" value="F:metal ion binding"/>
    <property type="evidence" value="ECO:0007669"/>
    <property type="project" value="UniProtKB-KW"/>
</dbReference>
<keyword evidence="6" id="KW-0479">Metal-binding</keyword>
<evidence type="ECO:0000313" key="10">
    <source>
        <dbReference type="EMBL" id="BBG31326.1"/>
    </source>
</evidence>
<keyword evidence="11" id="KW-1185">Reference proteome</keyword>
<evidence type="ECO:0000256" key="2">
    <source>
        <dbReference type="ARBA" id="ARBA00044462"/>
    </source>
</evidence>
<feature type="active site" description="Nucleophile" evidence="4">
    <location>
        <position position="58"/>
    </location>
</feature>
<dbReference type="Pfam" id="PF02435">
    <property type="entry name" value="Glyco_hydro_68"/>
    <property type="match status" value="1"/>
</dbReference>
<dbReference type="InterPro" id="IPR023296">
    <property type="entry name" value="Glyco_hydro_beta-prop_sf"/>
</dbReference>
<feature type="site" description="Transition state stabilizer" evidence="7">
    <location>
        <position position="225"/>
    </location>
</feature>
<evidence type="ECO:0000256" key="8">
    <source>
        <dbReference type="RuleBase" id="RU361220"/>
    </source>
</evidence>
<comment type="catalytic activity">
    <reaction evidence="2">
        <text>[6)-beta-D-fructofuranosyl-(2-&gt;](n) alpha-D-glucopyranoside + sucrose = [6)-beta-D-fructofuranosyl-(2-&gt;](n+1) alpha-D-glucopyranoside + D-glucose</text>
        <dbReference type="Rhea" id="RHEA:13653"/>
        <dbReference type="Rhea" id="RHEA-COMP:13093"/>
        <dbReference type="Rhea" id="RHEA-COMP:13094"/>
        <dbReference type="ChEBI" id="CHEBI:4167"/>
        <dbReference type="ChEBI" id="CHEBI:17992"/>
        <dbReference type="ChEBI" id="CHEBI:134464"/>
        <dbReference type="EC" id="2.4.1.10"/>
    </reaction>
</comment>
<dbReference type="RefSeq" id="WP_027705029.1">
    <property type="nucleotide sequence ID" value="NZ_AP018933.1"/>
</dbReference>
<feature type="binding site" evidence="5">
    <location>
        <position position="126"/>
    </location>
    <ligand>
        <name>substrate</name>
    </ligand>
</feature>
<comment type="similarity">
    <text evidence="1 8">Belongs to the glycosyl hydrolase 68 family.</text>
</comment>